<evidence type="ECO:0000313" key="2">
    <source>
        <dbReference type="EMBL" id="GAT32192.1"/>
    </source>
</evidence>
<proteinExistence type="predicted"/>
<dbReference type="InParanoid" id="A0A146G423"/>
<dbReference type="Proteomes" id="UP000076023">
    <property type="component" value="Unassembled WGS sequence"/>
</dbReference>
<keyword evidence="1" id="KW-0812">Transmembrane</keyword>
<dbReference type="AlphaFoldDB" id="A0A146G423"/>
<sequence length="229" mass="24226">MMFHNLIIPRLPSRHREAFSLVELLFVIAIIGLLATATVPALNSITDGGNASSSTLKLASFLEQARQYATAQNTYVYISFLPRDSGGPEASLWVTAVASNSGSDIAARGTKSFVVGSGDAEGRQLTHTLKLNGMVTEKKGQIPLSAVSRPDPAQSVEPIDTGASTFGPIGGATFPIGFWFSPDGSASTDSDVPTRIELAIRPDVRPDPKWASVIQIAGLTGSVHVYRSE</sequence>
<keyword evidence="3" id="KW-1185">Reference proteome</keyword>
<keyword evidence="1" id="KW-0472">Membrane</keyword>
<accession>A0A146G423</accession>
<evidence type="ECO:0000313" key="3">
    <source>
        <dbReference type="Proteomes" id="UP000076023"/>
    </source>
</evidence>
<reference evidence="3" key="1">
    <citation type="journal article" date="2017" name="Genome Announc.">
        <title>Draft Genome Sequence of Terrimicrobium sacchariphilum NM-5T, a Facultative Anaerobic Soil Bacterium of the Class Spartobacteria.</title>
        <authorList>
            <person name="Qiu Y.L."/>
            <person name="Tourlousse D.M."/>
            <person name="Matsuura N."/>
            <person name="Ohashi A."/>
            <person name="Sekiguchi Y."/>
        </authorList>
    </citation>
    <scope>NUCLEOTIDE SEQUENCE [LARGE SCALE GENOMIC DNA]</scope>
    <source>
        <strain evidence="3">NM-5</strain>
    </source>
</reference>
<dbReference type="STRING" id="690879.TSACC_2590"/>
<dbReference type="EMBL" id="BDCO01000002">
    <property type="protein sequence ID" value="GAT32192.1"/>
    <property type="molecule type" value="Genomic_DNA"/>
</dbReference>
<gene>
    <name evidence="2" type="ORF">TSACC_2590</name>
</gene>
<dbReference type="Gene3D" id="3.30.700.10">
    <property type="entry name" value="Glycoprotein, Type 4 Pilin"/>
    <property type="match status" value="1"/>
</dbReference>
<protein>
    <submittedName>
        <fullName evidence="2">Prepilin-type N-terminal cleavage/methylation domain-containing protein</fullName>
    </submittedName>
</protein>
<dbReference type="SUPFAM" id="SSF54523">
    <property type="entry name" value="Pili subunits"/>
    <property type="match status" value="1"/>
</dbReference>
<evidence type="ECO:0000256" key="1">
    <source>
        <dbReference type="SAM" id="Phobius"/>
    </source>
</evidence>
<keyword evidence="1" id="KW-1133">Transmembrane helix</keyword>
<dbReference type="RefSeq" id="WP_075078038.1">
    <property type="nucleotide sequence ID" value="NZ_BDCO01000002.1"/>
</dbReference>
<dbReference type="Pfam" id="PF07963">
    <property type="entry name" value="N_methyl"/>
    <property type="match status" value="1"/>
</dbReference>
<organism evidence="2 3">
    <name type="scientific">Terrimicrobium sacchariphilum</name>
    <dbReference type="NCBI Taxonomy" id="690879"/>
    <lineage>
        <taxon>Bacteria</taxon>
        <taxon>Pseudomonadati</taxon>
        <taxon>Verrucomicrobiota</taxon>
        <taxon>Terrimicrobiia</taxon>
        <taxon>Terrimicrobiales</taxon>
        <taxon>Terrimicrobiaceae</taxon>
        <taxon>Terrimicrobium</taxon>
    </lineage>
</organism>
<dbReference type="InterPro" id="IPR012902">
    <property type="entry name" value="N_methyl_site"/>
</dbReference>
<dbReference type="InterPro" id="IPR045584">
    <property type="entry name" value="Pilin-like"/>
</dbReference>
<dbReference type="NCBIfam" id="TIGR02532">
    <property type="entry name" value="IV_pilin_GFxxxE"/>
    <property type="match status" value="1"/>
</dbReference>
<comment type="caution">
    <text evidence="2">The sequence shown here is derived from an EMBL/GenBank/DDBJ whole genome shotgun (WGS) entry which is preliminary data.</text>
</comment>
<name>A0A146G423_TERSA</name>
<feature type="transmembrane region" description="Helical" evidence="1">
    <location>
        <begin position="21"/>
        <end position="42"/>
    </location>
</feature>